<keyword evidence="3" id="KW-1003">Cell membrane</keyword>
<feature type="domain" description="ABC transporter" evidence="12">
    <location>
        <begin position="336"/>
        <end position="572"/>
    </location>
</feature>
<feature type="transmembrane region" description="Helical" evidence="11">
    <location>
        <begin position="161"/>
        <end position="179"/>
    </location>
</feature>
<dbReference type="CDD" id="cd18552">
    <property type="entry name" value="ABC_6TM_MsbA_like"/>
    <property type="match status" value="1"/>
</dbReference>
<dbReference type="InterPro" id="IPR036640">
    <property type="entry name" value="ABC1_TM_sf"/>
</dbReference>
<gene>
    <name evidence="14" type="ORF">SAMN04488068_0542</name>
</gene>
<feature type="domain" description="ABC transmembrane type-1" evidence="13">
    <location>
        <begin position="22"/>
        <end position="304"/>
    </location>
</feature>
<evidence type="ECO:0000256" key="9">
    <source>
        <dbReference type="ARBA" id="ARBA00023055"/>
    </source>
</evidence>
<evidence type="ECO:0000256" key="3">
    <source>
        <dbReference type="ARBA" id="ARBA00022475"/>
    </source>
</evidence>
<keyword evidence="8 11" id="KW-1133">Transmembrane helix</keyword>
<evidence type="ECO:0000259" key="12">
    <source>
        <dbReference type="PROSITE" id="PS50893"/>
    </source>
</evidence>
<reference evidence="14 15" key="1">
    <citation type="submission" date="2016-11" db="EMBL/GenBank/DDBJ databases">
        <authorList>
            <person name="Jaros S."/>
            <person name="Januszkiewicz K."/>
            <person name="Wedrychowicz H."/>
        </authorList>
    </citation>
    <scope>NUCLEOTIDE SEQUENCE [LARGE SCALE GENOMIC DNA]</scope>
    <source>
        <strain evidence="14 15">CGMCC 1.7049</strain>
    </source>
</reference>
<accession>A0A1M5KFW9</accession>
<dbReference type="FunFam" id="3.40.50.300:FF:000140">
    <property type="entry name" value="Lipid A export ATP-binding/permease protein MsbA"/>
    <property type="match status" value="1"/>
</dbReference>
<dbReference type="SUPFAM" id="SSF90123">
    <property type="entry name" value="ABC transporter transmembrane region"/>
    <property type="match status" value="1"/>
</dbReference>
<dbReference type="SUPFAM" id="SSF52540">
    <property type="entry name" value="P-loop containing nucleoside triphosphate hydrolases"/>
    <property type="match status" value="1"/>
</dbReference>
<sequence>MRPWAVYRRLLSYTAGHWKIFALAAIGMALQAATEVGFMSLMRPLLDETFVAPDPQTIRWLPWAIVGLFVVRGIAGFTSGYGMSWIARSVVKQLRGELFEHMLRMPVRFYDRISPAQLVARLTYHVEQVAEAASNALTTVIKDGLTVIGLIAWLFWLNWQLAAFCMIVAPLIAGIVRYVSKRFRKVSKRIQDNMGQVAQTAEESVSGQRIVKIHGAQEYEARAFNIVNDRARSLALKIVATRGGSEATIQFIAAWAVAGIVFFATQPERLHEITPGTFVSFVGSMLALMNPMRSLGNVNERVQRGIAAAADIFKLMAEPPEPLGGDRPLGRARGAIEFRDVRFRYRDDLPDALRGVSVTIQPGETVAFVGRSGSGKSTLLALIPRFYDVDGGAVMIDGHDLRDYPVKALRSQIALVDQQVRLFNASVAENIAYGLDTLPSQAELIAAAQAANAWEFIQKLPQGLDTMIGQNGTTLSGGQRQRLAIARALLKNAPILILDEATSALDTESERLIQAALDRLVAGRTTLVIAHRLSTVQRADRIVVMQDGRAVEQGRHEELLERGGLYASLYRMQFDDVTS</sequence>
<evidence type="ECO:0000256" key="11">
    <source>
        <dbReference type="SAM" id="Phobius"/>
    </source>
</evidence>
<dbReference type="InterPro" id="IPR011917">
    <property type="entry name" value="ABC_transpr_lipidA"/>
</dbReference>
<dbReference type="PROSITE" id="PS00211">
    <property type="entry name" value="ABC_TRANSPORTER_1"/>
    <property type="match status" value="1"/>
</dbReference>
<dbReference type="GO" id="GO:0015421">
    <property type="term" value="F:ABC-type oligopeptide transporter activity"/>
    <property type="evidence" value="ECO:0007669"/>
    <property type="project" value="TreeGrafter"/>
</dbReference>
<evidence type="ECO:0000256" key="5">
    <source>
        <dbReference type="ARBA" id="ARBA00022741"/>
    </source>
</evidence>
<dbReference type="OrthoDB" id="9806127at2"/>
<keyword evidence="5" id="KW-0547">Nucleotide-binding</keyword>
<evidence type="ECO:0000256" key="4">
    <source>
        <dbReference type="ARBA" id="ARBA00022692"/>
    </source>
</evidence>
<name>A0A1M5KFW9_9GAMM</name>
<dbReference type="Gene3D" id="3.40.50.300">
    <property type="entry name" value="P-loop containing nucleotide triphosphate hydrolases"/>
    <property type="match status" value="1"/>
</dbReference>
<evidence type="ECO:0000259" key="13">
    <source>
        <dbReference type="PROSITE" id="PS50929"/>
    </source>
</evidence>
<dbReference type="PROSITE" id="PS50893">
    <property type="entry name" value="ABC_TRANSPORTER_2"/>
    <property type="match status" value="1"/>
</dbReference>
<evidence type="ECO:0000256" key="8">
    <source>
        <dbReference type="ARBA" id="ARBA00022989"/>
    </source>
</evidence>
<dbReference type="AlphaFoldDB" id="A0A1M5KFW9"/>
<evidence type="ECO:0000256" key="10">
    <source>
        <dbReference type="ARBA" id="ARBA00023136"/>
    </source>
</evidence>
<proteinExistence type="predicted"/>
<evidence type="ECO:0000256" key="2">
    <source>
        <dbReference type="ARBA" id="ARBA00022448"/>
    </source>
</evidence>
<dbReference type="InterPro" id="IPR039421">
    <property type="entry name" value="Type_1_exporter"/>
</dbReference>
<keyword evidence="4 11" id="KW-0812">Transmembrane</keyword>
<keyword evidence="15" id="KW-1185">Reference proteome</keyword>
<dbReference type="PANTHER" id="PTHR43394:SF1">
    <property type="entry name" value="ATP-BINDING CASSETTE SUB-FAMILY B MEMBER 10, MITOCHONDRIAL"/>
    <property type="match status" value="1"/>
</dbReference>
<dbReference type="NCBIfam" id="TIGR02203">
    <property type="entry name" value="MsbA_lipidA"/>
    <property type="match status" value="1"/>
</dbReference>
<evidence type="ECO:0000256" key="1">
    <source>
        <dbReference type="ARBA" id="ARBA00004651"/>
    </source>
</evidence>
<dbReference type="GO" id="GO:0034040">
    <property type="term" value="F:ATPase-coupled lipid transmembrane transporter activity"/>
    <property type="evidence" value="ECO:0007669"/>
    <property type="project" value="InterPro"/>
</dbReference>
<dbReference type="STRING" id="490188.SAMN04488068_0542"/>
<dbReference type="GO" id="GO:0016887">
    <property type="term" value="F:ATP hydrolysis activity"/>
    <property type="evidence" value="ECO:0007669"/>
    <property type="project" value="InterPro"/>
</dbReference>
<evidence type="ECO:0000313" key="15">
    <source>
        <dbReference type="Proteomes" id="UP000199758"/>
    </source>
</evidence>
<dbReference type="PANTHER" id="PTHR43394">
    <property type="entry name" value="ATP-DEPENDENT PERMEASE MDL1, MITOCHONDRIAL"/>
    <property type="match status" value="1"/>
</dbReference>
<dbReference type="Pfam" id="PF00005">
    <property type="entry name" value="ABC_tran"/>
    <property type="match status" value="1"/>
</dbReference>
<dbReference type="EMBL" id="FQWZ01000001">
    <property type="protein sequence ID" value="SHG51692.1"/>
    <property type="molecule type" value="Genomic_DNA"/>
</dbReference>
<dbReference type="Gene3D" id="1.20.1560.10">
    <property type="entry name" value="ABC transporter type 1, transmembrane domain"/>
    <property type="match status" value="1"/>
</dbReference>
<protein>
    <submittedName>
        <fullName evidence="14">ATP-binding cassette, subfamily B, MsbA</fullName>
    </submittedName>
</protein>
<dbReference type="PROSITE" id="PS50929">
    <property type="entry name" value="ABC_TM1F"/>
    <property type="match status" value="1"/>
</dbReference>
<dbReference type="Pfam" id="PF00664">
    <property type="entry name" value="ABC_membrane"/>
    <property type="match status" value="1"/>
</dbReference>
<organism evidence="14 15">
    <name type="scientific">Hydrocarboniphaga daqingensis</name>
    <dbReference type="NCBI Taxonomy" id="490188"/>
    <lineage>
        <taxon>Bacteria</taxon>
        <taxon>Pseudomonadati</taxon>
        <taxon>Pseudomonadota</taxon>
        <taxon>Gammaproteobacteria</taxon>
        <taxon>Nevskiales</taxon>
        <taxon>Nevskiaceae</taxon>
        <taxon>Hydrocarboniphaga</taxon>
    </lineage>
</organism>
<keyword evidence="10 11" id="KW-0472">Membrane</keyword>
<dbReference type="GO" id="GO:0005886">
    <property type="term" value="C:plasma membrane"/>
    <property type="evidence" value="ECO:0007669"/>
    <property type="project" value="UniProtKB-SubCell"/>
</dbReference>
<dbReference type="InterPro" id="IPR027417">
    <property type="entry name" value="P-loop_NTPase"/>
</dbReference>
<dbReference type="GO" id="GO:0005524">
    <property type="term" value="F:ATP binding"/>
    <property type="evidence" value="ECO:0007669"/>
    <property type="project" value="UniProtKB-KW"/>
</dbReference>
<comment type="subcellular location">
    <subcellularLocation>
        <location evidence="1">Cell membrane</location>
        <topology evidence="1">Multi-pass membrane protein</topology>
    </subcellularLocation>
</comment>
<evidence type="ECO:0000256" key="6">
    <source>
        <dbReference type="ARBA" id="ARBA00022840"/>
    </source>
</evidence>
<keyword evidence="9" id="KW-0445">Lipid transport</keyword>
<keyword evidence="7" id="KW-1278">Translocase</keyword>
<dbReference type="Proteomes" id="UP000199758">
    <property type="component" value="Unassembled WGS sequence"/>
</dbReference>
<dbReference type="InterPro" id="IPR017871">
    <property type="entry name" value="ABC_transporter-like_CS"/>
</dbReference>
<dbReference type="InterPro" id="IPR003439">
    <property type="entry name" value="ABC_transporter-like_ATP-bd"/>
</dbReference>
<dbReference type="SMART" id="SM00382">
    <property type="entry name" value="AAA"/>
    <property type="match status" value="1"/>
</dbReference>
<dbReference type="InterPro" id="IPR003593">
    <property type="entry name" value="AAA+_ATPase"/>
</dbReference>
<keyword evidence="2" id="KW-0813">Transport</keyword>
<evidence type="ECO:0000256" key="7">
    <source>
        <dbReference type="ARBA" id="ARBA00022967"/>
    </source>
</evidence>
<feature type="transmembrane region" description="Helical" evidence="11">
    <location>
        <begin position="60"/>
        <end position="86"/>
    </location>
</feature>
<dbReference type="InterPro" id="IPR011527">
    <property type="entry name" value="ABC1_TM_dom"/>
</dbReference>
<keyword evidence="6 14" id="KW-0067">ATP-binding</keyword>
<evidence type="ECO:0000313" key="14">
    <source>
        <dbReference type="EMBL" id="SHG51692.1"/>
    </source>
</evidence>
<feature type="transmembrane region" description="Helical" evidence="11">
    <location>
        <begin position="20"/>
        <end position="40"/>
    </location>
</feature>